<dbReference type="EC" id="2.8.3.-" evidence="3"/>
<dbReference type="PANTHER" id="PTHR48207">
    <property type="entry name" value="SUCCINATE--HYDROXYMETHYLGLUTARATE COA-TRANSFERASE"/>
    <property type="match status" value="1"/>
</dbReference>
<dbReference type="InterPro" id="IPR050483">
    <property type="entry name" value="CoA-transferase_III_domain"/>
</dbReference>
<dbReference type="RefSeq" id="WP_023873933.1">
    <property type="nucleotide sequence ID" value="NC_023018.2"/>
</dbReference>
<dbReference type="Proteomes" id="UP000254573">
    <property type="component" value="Unassembled WGS sequence"/>
</dbReference>
<evidence type="ECO:0000313" key="4">
    <source>
        <dbReference type="Proteomes" id="UP000254573"/>
    </source>
</evidence>
<reference evidence="3 4" key="1">
    <citation type="submission" date="2018-06" db="EMBL/GenBank/DDBJ databases">
        <authorList>
            <consortium name="Pathogen Informatics"/>
            <person name="Doyle S."/>
        </authorList>
    </citation>
    <scope>NUCLEOTIDE SEQUENCE [LARGE SCALE GENOMIC DNA]</scope>
    <source>
        <strain evidence="3 4">NCTC13160</strain>
    </source>
</reference>
<feature type="compositionally biased region" description="Low complexity" evidence="2">
    <location>
        <begin position="1"/>
        <end position="32"/>
    </location>
</feature>
<sequence>MSKSSTSFTSSEPSRSPDSVATSDPSDPSDPSGMGGNPGTAGTPGAASSQNSAATAGLPARGALAGVKVLELGTLIAGPFAARMLGEFGAEVIKIEDPQHGDPLRKWRKLHPDAGGTSLWWAVQARNKKSVTINLKSSEGQEIVRKLAAQADIVVENFRPGLLERFGLGYEQLSALNPGLVMVRLSGYGQTGPYRDRPGFGAIAESMGGLRHITGYPDLPPPRIGISIGDSIAALHGVIGAMMALHHRNANGGRGQVVDVALYEAVFNLMESVVPEYSVAGMVRERTGASLPGIVPSNTYPCADGMIVVGGNSDPIFKRLMHAIGRADLAEDPGLAHNDGRVPRTQEIDDAIGNWTRERPIEEALDVLQGADVPASRIYTVADMFKDPQFIARQMIQRHTFPDGTPIDLPNVTPKLSETPGQTQWLGPELGAHTDEVLARLGYDAEQIKALRENGVI</sequence>
<dbReference type="GO" id="GO:0008410">
    <property type="term" value="F:CoA-transferase activity"/>
    <property type="evidence" value="ECO:0007669"/>
    <property type="project" value="TreeGrafter"/>
</dbReference>
<dbReference type="InterPro" id="IPR023606">
    <property type="entry name" value="CoA-Trfase_III_dom_1_sf"/>
</dbReference>
<dbReference type="Pfam" id="PF02515">
    <property type="entry name" value="CoA_transf_3"/>
    <property type="match status" value="1"/>
</dbReference>
<dbReference type="PANTHER" id="PTHR48207:SF3">
    <property type="entry name" value="SUCCINATE--HYDROXYMETHYLGLUTARATE COA-TRANSFERASE"/>
    <property type="match status" value="1"/>
</dbReference>
<proteinExistence type="predicted"/>
<evidence type="ECO:0000313" key="3">
    <source>
        <dbReference type="EMBL" id="SUA81902.1"/>
    </source>
</evidence>
<dbReference type="AlphaFoldDB" id="A0A378YXM3"/>
<organism evidence="3 4">
    <name type="scientific">Pandoraea pnomenusa</name>
    <dbReference type="NCBI Taxonomy" id="93220"/>
    <lineage>
        <taxon>Bacteria</taxon>
        <taxon>Pseudomonadati</taxon>
        <taxon>Pseudomonadota</taxon>
        <taxon>Betaproteobacteria</taxon>
        <taxon>Burkholderiales</taxon>
        <taxon>Burkholderiaceae</taxon>
        <taxon>Pandoraea</taxon>
    </lineage>
</organism>
<feature type="region of interest" description="Disordered" evidence="2">
    <location>
        <begin position="1"/>
        <end position="54"/>
    </location>
</feature>
<dbReference type="EMBL" id="UGSG01000001">
    <property type="protein sequence ID" value="SUA81902.1"/>
    <property type="molecule type" value="Genomic_DNA"/>
</dbReference>
<name>A0A378YXM3_9BURK</name>
<protein>
    <submittedName>
        <fullName evidence="3">Crotonobetainyl-CoA:carnitine CoA-transferase</fullName>
        <ecNumber evidence="3">2.8.3.-</ecNumber>
    </submittedName>
</protein>
<evidence type="ECO:0000256" key="1">
    <source>
        <dbReference type="ARBA" id="ARBA00022679"/>
    </source>
</evidence>
<dbReference type="InterPro" id="IPR003673">
    <property type="entry name" value="CoA-Trfase_fam_III"/>
</dbReference>
<dbReference type="SUPFAM" id="SSF89796">
    <property type="entry name" value="CoA-transferase family III (CaiB/BaiF)"/>
    <property type="match status" value="1"/>
</dbReference>
<dbReference type="Gene3D" id="3.30.1540.10">
    <property type="entry name" value="formyl-coa transferase, domain 3"/>
    <property type="match status" value="1"/>
</dbReference>
<dbReference type="InterPro" id="IPR044855">
    <property type="entry name" value="CoA-Trfase_III_dom3_sf"/>
</dbReference>
<evidence type="ECO:0000256" key="2">
    <source>
        <dbReference type="SAM" id="MobiDB-lite"/>
    </source>
</evidence>
<feature type="compositionally biased region" description="Low complexity" evidence="2">
    <location>
        <begin position="40"/>
        <end position="49"/>
    </location>
</feature>
<accession>A0A378YXM3</accession>
<keyword evidence="1 3" id="KW-0808">Transferase</keyword>
<dbReference type="GeneID" id="57198402"/>
<dbReference type="Gene3D" id="3.40.50.10540">
    <property type="entry name" value="Crotonobetainyl-coa:carnitine coa-transferase, domain 1"/>
    <property type="match status" value="1"/>
</dbReference>
<gene>
    <name evidence="3" type="primary">caiB</name>
    <name evidence="3" type="ORF">NCTC13160_04774</name>
</gene>